<dbReference type="PANTHER" id="PTHR42953">
    <property type="entry name" value="HIGH-AFFINITY ZINC UPTAKE SYSTEM PROTEIN ZNUA-RELATED"/>
    <property type="match status" value="1"/>
</dbReference>
<dbReference type="SUPFAM" id="SSF53807">
    <property type="entry name" value="Helical backbone' metal receptor"/>
    <property type="match status" value="1"/>
</dbReference>
<evidence type="ECO:0000313" key="7">
    <source>
        <dbReference type="Proteomes" id="UP000812277"/>
    </source>
</evidence>
<dbReference type="PANTHER" id="PTHR42953:SF3">
    <property type="entry name" value="HIGH-AFFINITY ZINC UPTAKE SYSTEM PROTEIN ZNUA"/>
    <property type="match status" value="1"/>
</dbReference>
<dbReference type="InterPro" id="IPR006128">
    <property type="entry name" value="Lipoprotein_PsaA-like"/>
</dbReference>
<evidence type="ECO:0000313" key="6">
    <source>
        <dbReference type="EMBL" id="MBW7473577.1"/>
    </source>
</evidence>
<dbReference type="InterPro" id="IPR050492">
    <property type="entry name" value="Bact_metal-bind_prot9"/>
</dbReference>
<sequence length="336" mass="36608">MSVKPLTLIMIVISVIALAGCGDSGSKLVEGKTNIVTSIYPLYFLAKEIGGDQVNVVNMIPAGVEPHDWSPKSRDLDTAAKAQLFLYNGAGLEGWVDDFLEGLPKDSKLATSEISKGIPLIKGSEEEGHDHEGEADHADEAAHEDEAAHADEAAHGGEEGHHHDVDPHTWVSPNSMLIMARNVLDSFIQVDASHKADYEANYEKLANKLAALHDRFKTELAAAPHKDIVVSHQAFGYLARDYGLAQVSIMGLSPEAEPKAQDLLEISKFVKEHGVKYIFFEELVSDELAKTLAREADVDTLVLNPLEGLTPDQEKNGDDYLSLMEANLQNLLKALQ</sequence>
<evidence type="ECO:0000256" key="4">
    <source>
        <dbReference type="RuleBase" id="RU003512"/>
    </source>
</evidence>
<dbReference type="Gene3D" id="3.40.50.1980">
    <property type="entry name" value="Nitrogenase molybdenum iron protein domain"/>
    <property type="match status" value="2"/>
</dbReference>
<dbReference type="PRINTS" id="PR00691">
    <property type="entry name" value="ADHESINB"/>
</dbReference>
<dbReference type="PRINTS" id="PR00690">
    <property type="entry name" value="ADHESNFAMILY"/>
</dbReference>
<evidence type="ECO:0000256" key="5">
    <source>
        <dbReference type="SAM" id="MobiDB-lite"/>
    </source>
</evidence>
<dbReference type="Proteomes" id="UP000812277">
    <property type="component" value="Unassembled WGS sequence"/>
</dbReference>
<name>A0ABS7D1W3_9BACL</name>
<comment type="caution">
    <text evidence="6">The sequence shown here is derived from an EMBL/GenBank/DDBJ whole genome shotgun (WGS) entry which is preliminary data.</text>
</comment>
<organism evidence="6 7">
    <name type="scientific">Paenibacillus oenotherae</name>
    <dbReference type="NCBI Taxonomy" id="1435645"/>
    <lineage>
        <taxon>Bacteria</taxon>
        <taxon>Bacillati</taxon>
        <taxon>Bacillota</taxon>
        <taxon>Bacilli</taxon>
        <taxon>Bacillales</taxon>
        <taxon>Paenibacillaceae</taxon>
        <taxon>Paenibacillus</taxon>
    </lineage>
</organism>
<feature type="region of interest" description="Disordered" evidence="5">
    <location>
        <begin position="118"/>
        <end position="168"/>
    </location>
</feature>
<reference evidence="6 7" key="1">
    <citation type="submission" date="2021-07" db="EMBL/GenBank/DDBJ databases">
        <title>Paenibacillus radiodurans sp. nov., isolated from the southeastern edge of Tengger Desert.</title>
        <authorList>
            <person name="Zhang G."/>
        </authorList>
    </citation>
    <scope>NUCLEOTIDE SEQUENCE [LARGE SCALE GENOMIC DNA]</scope>
    <source>
        <strain evidence="6 7">DT7-4</strain>
    </source>
</reference>
<evidence type="ECO:0000256" key="2">
    <source>
        <dbReference type="ARBA" id="ARBA00022448"/>
    </source>
</evidence>
<gene>
    <name evidence="6" type="ORF">K0T92_02310</name>
</gene>
<dbReference type="PROSITE" id="PS51257">
    <property type="entry name" value="PROKAR_LIPOPROTEIN"/>
    <property type="match status" value="1"/>
</dbReference>
<evidence type="ECO:0000256" key="1">
    <source>
        <dbReference type="ARBA" id="ARBA00011028"/>
    </source>
</evidence>
<dbReference type="EMBL" id="JAHZIJ010000001">
    <property type="protein sequence ID" value="MBW7473577.1"/>
    <property type="molecule type" value="Genomic_DNA"/>
</dbReference>
<feature type="compositionally biased region" description="Basic and acidic residues" evidence="5">
    <location>
        <begin position="123"/>
        <end position="167"/>
    </location>
</feature>
<proteinExistence type="inferred from homology"/>
<dbReference type="Pfam" id="PF01297">
    <property type="entry name" value="ZnuA"/>
    <property type="match status" value="1"/>
</dbReference>
<keyword evidence="7" id="KW-1185">Reference proteome</keyword>
<evidence type="ECO:0000256" key="3">
    <source>
        <dbReference type="ARBA" id="ARBA00022729"/>
    </source>
</evidence>
<keyword evidence="2 4" id="KW-0813">Transport</keyword>
<protein>
    <submittedName>
        <fullName evidence="6">Zinc ABC transporter substrate-binding protein</fullName>
    </submittedName>
</protein>
<dbReference type="InterPro" id="IPR006129">
    <property type="entry name" value="AdhesinB"/>
</dbReference>
<comment type="similarity">
    <text evidence="1 4">Belongs to the bacterial solute-binding protein 9 family.</text>
</comment>
<dbReference type="InterPro" id="IPR006127">
    <property type="entry name" value="ZnuA-like"/>
</dbReference>
<keyword evidence="3" id="KW-0732">Signal</keyword>
<accession>A0ABS7D1W3</accession>